<comment type="caution">
    <text evidence="2">The sequence shown here is derived from an EMBL/GenBank/DDBJ whole genome shotgun (WGS) entry which is preliminary data.</text>
</comment>
<dbReference type="PANTHER" id="PTHR43581:SF2">
    <property type="entry name" value="EXCINUCLEASE ATPASE SUBUNIT"/>
    <property type="match status" value="1"/>
</dbReference>
<name>A0A0A6P897_9GAMM</name>
<reference evidence="2 3" key="1">
    <citation type="journal article" date="2016" name="Front. Microbiol.">
        <title>Single-Cell (Meta-)Genomics of a Dimorphic Candidatus Thiomargarita nelsonii Reveals Genomic Plasticity.</title>
        <authorList>
            <person name="Flood B.E."/>
            <person name="Fliss P."/>
            <person name="Jones D.S."/>
            <person name="Dick G.J."/>
            <person name="Jain S."/>
            <person name="Kaster A.K."/>
            <person name="Winkel M."/>
            <person name="Mussmann M."/>
            <person name="Bailey J."/>
        </authorList>
    </citation>
    <scope>NUCLEOTIDE SEQUENCE [LARGE SCALE GENOMIC DNA]</scope>
    <source>
        <strain evidence="2">Hydrate Ridge</strain>
    </source>
</reference>
<dbReference type="Proteomes" id="UP000030428">
    <property type="component" value="Unassembled WGS sequence"/>
</dbReference>
<gene>
    <name evidence="2" type="ORF">PN36_20700</name>
</gene>
<protein>
    <recommendedName>
        <fullName evidence="1">Endonuclease GajA/Old nuclease/RecF-like AAA domain-containing protein</fullName>
    </recommendedName>
</protein>
<dbReference type="PANTHER" id="PTHR43581">
    <property type="entry name" value="ATP/GTP PHOSPHATASE"/>
    <property type="match status" value="1"/>
</dbReference>
<keyword evidence="3" id="KW-1185">Reference proteome</keyword>
<dbReference type="SUPFAM" id="SSF52540">
    <property type="entry name" value="P-loop containing nucleoside triphosphate hydrolases"/>
    <property type="match status" value="1"/>
</dbReference>
<proteinExistence type="predicted"/>
<evidence type="ECO:0000259" key="1">
    <source>
        <dbReference type="Pfam" id="PF13175"/>
    </source>
</evidence>
<dbReference type="Pfam" id="PF13175">
    <property type="entry name" value="AAA_15"/>
    <property type="match status" value="1"/>
</dbReference>
<dbReference type="Gene3D" id="3.40.50.300">
    <property type="entry name" value="P-loop containing nucleotide triphosphate hydrolases"/>
    <property type="match status" value="1"/>
</dbReference>
<evidence type="ECO:0000313" key="2">
    <source>
        <dbReference type="EMBL" id="KHD07030.1"/>
    </source>
</evidence>
<dbReference type="InterPro" id="IPR041685">
    <property type="entry name" value="AAA_GajA/Old/RecF-like"/>
</dbReference>
<organism evidence="2 3">
    <name type="scientific">Candidatus Thiomargarita nelsonii</name>
    <dbReference type="NCBI Taxonomy" id="1003181"/>
    <lineage>
        <taxon>Bacteria</taxon>
        <taxon>Pseudomonadati</taxon>
        <taxon>Pseudomonadota</taxon>
        <taxon>Gammaproteobacteria</taxon>
        <taxon>Thiotrichales</taxon>
        <taxon>Thiotrichaceae</taxon>
        <taxon>Thiomargarita</taxon>
    </lineage>
</organism>
<dbReference type="InterPro" id="IPR027417">
    <property type="entry name" value="P-loop_NTPase"/>
</dbReference>
<dbReference type="AlphaFoldDB" id="A0A0A6P897"/>
<feature type="domain" description="Endonuclease GajA/Old nuclease/RecF-like AAA" evidence="1">
    <location>
        <begin position="113"/>
        <end position="285"/>
    </location>
</feature>
<sequence>MEKLIVKNFGAIRNIEVQLKKLTVFIGETGTGKSTLAKLVSIFRSADFWEGDIRNLEYINLKLAYYQIANFLEPSTYIEYQSEIGFSFIYNEGEVRPYFSEDILKQLEKNTLKQIKEDKIVNRNLIQELLSVAFQEVIYLPAERGVISFLSEKYAALDRKELIGLFPETLLDFTGTFNKVSSIIRKRDISLFDITYQKENGKDYIILPNGKSLLLSESASGLQTVIPALIVFDYFSQDKTKKSYTFEEPELNIFPVAQKSLVEFLAEKVLSHGHKIIITTHSPYILTAINNLLFASKIVTKYPGSKEKLIEVSGLSRFISSSDIAIYYLSNEDVDCSVNLIDKDTGMIPDNELDSASSDIMDVFDSLMSVYREFKRTTN</sequence>
<dbReference type="InterPro" id="IPR051396">
    <property type="entry name" value="Bact_Antivir_Def_Nuclease"/>
</dbReference>
<dbReference type="EMBL" id="JSZA02000090">
    <property type="protein sequence ID" value="KHD07030.1"/>
    <property type="molecule type" value="Genomic_DNA"/>
</dbReference>
<evidence type="ECO:0000313" key="3">
    <source>
        <dbReference type="Proteomes" id="UP000030428"/>
    </source>
</evidence>
<accession>A0A0A6P897</accession>